<comment type="similarity">
    <text evidence="2">Belongs to the binding-protein-dependent transport system permease family. HisMQ subfamily.</text>
</comment>
<feature type="domain" description="ABC transmembrane type-1" evidence="9">
    <location>
        <begin position="21"/>
        <end position="209"/>
    </location>
</feature>
<dbReference type="GO" id="GO:0043190">
    <property type="term" value="C:ATP-binding cassette (ABC) transporter complex"/>
    <property type="evidence" value="ECO:0007669"/>
    <property type="project" value="InterPro"/>
</dbReference>
<evidence type="ECO:0000256" key="7">
    <source>
        <dbReference type="ARBA" id="ARBA00023136"/>
    </source>
</evidence>
<evidence type="ECO:0000313" key="10">
    <source>
        <dbReference type="EMBL" id="SFV12962.1"/>
    </source>
</evidence>
<feature type="transmembrane region" description="Helical" evidence="8">
    <location>
        <begin position="147"/>
        <end position="170"/>
    </location>
</feature>
<gene>
    <name evidence="10" type="ORF">SAMN05216552_103745</name>
</gene>
<accession>A0A1I7LTK7</accession>
<dbReference type="RefSeq" id="WP_093559348.1">
    <property type="nucleotide sequence ID" value="NZ_FPBO01000037.1"/>
</dbReference>
<evidence type="ECO:0000256" key="6">
    <source>
        <dbReference type="ARBA" id="ARBA00022989"/>
    </source>
</evidence>
<keyword evidence="4" id="KW-1003">Cell membrane</keyword>
<keyword evidence="6 8" id="KW-1133">Transmembrane helix</keyword>
<dbReference type="InterPro" id="IPR000515">
    <property type="entry name" value="MetI-like"/>
</dbReference>
<dbReference type="Proteomes" id="UP000199391">
    <property type="component" value="Unassembled WGS sequence"/>
</dbReference>
<evidence type="ECO:0000256" key="4">
    <source>
        <dbReference type="ARBA" id="ARBA00022475"/>
    </source>
</evidence>
<dbReference type="InterPro" id="IPR010065">
    <property type="entry name" value="AA_ABC_transptr_permease_3TM"/>
</dbReference>
<evidence type="ECO:0000256" key="5">
    <source>
        <dbReference type="ARBA" id="ARBA00022692"/>
    </source>
</evidence>
<organism evidence="10 11">
    <name type="scientific">Pseudoduganella namucuonensis</name>
    <dbReference type="NCBI Taxonomy" id="1035707"/>
    <lineage>
        <taxon>Bacteria</taxon>
        <taxon>Pseudomonadati</taxon>
        <taxon>Pseudomonadota</taxon>
        <taxon>Betaproteobacteria</taxon>
        <taxon>Burkholderiales</taxon>
        <taxon>Oxalobacteraceae</taxon>
        <taxon>Telluria group</taxon>
        <taxon>Pseudoduganella</taxon>
    </lineage>
</organism>
<proteinExistence type="inferred from homology"/>
<name>A0A1I7LTK7_9BURK</name>
<dbReference type="PANTHER" id="PTHR30614:SF35">
    <property type="entry name" value="ABC TRANSPORTER PERMEASE PROTEIN"/>
    <property type="match status" value="1"/>
</dbReference>
<dbReference type="Gene3D" id="1.10.3720.10">
    <property type="entry name" value="MetI-like"/>
    <property type="match status" value="1"/>
</dbReference>
<evidence type="ECO:0000313" key="11">
    <source>
        <dbReference type="Proteomes" id="UP000199391"/>
    </source>
</evidence>
<feature type="transmembrane region" description="Helical" evidence="8">
    <location>
        <begin position="25"/>
        <end position="49"/>
    </location>
</feature>
<evidence type="ECO:0000256" key="1">
    <source>
        <dbReference type="ARBA" id="ARBA00004429"/>
    </source>
</evidence>
<dbReference type="GO" id="GO:0006865">
    <property type="term" value="P:amino acid transport"/>
    <property type="evidence" value="ECO:0007669"/>
    <property type="project" value="TreeGrafter"/>
</dbReference>
<dbReference type="InterPro" id="IPR043429">
    <property type="entry name" value="ArtM/GltK/GlnP/TcyL/YhdX-like"/>
</dbReference>
<dbReference type="EMBL" id="FPBO01000037">
    <property type="protein sequence ID" value="SFV12962.1"/>
    <property type="molecule type" value="Genomic_DNA"/>
</dbReference>
<keyword evidence="3 8" id="KW-0813">Transport</keyword>
<dbReference type="OrthoDB" id="7026155at2"/>
<protein>
    <submittedName>
        <fullName evidence="10">Amino acid ABC transporter membrane protein 1, PAAT family</fullName>
    </submittedName>
</protein>
<reference evidence="11" key="1">
    <citation type="submission" date="2016-10" db="EMBL/GenBank/DDBJ databases">
        <authorList>
            <person name="Varghese N."/>
            <person name="Submissions S."/>
        </authorList>
    </citation>
    <scope>NUCLEOTIDE SEQUENCE [LARGE SCALE GENOMIC DNA]</scope>
    <source>
        <strain evidence="11">CGMCC 1.11014</strain>
    </source>
</reference>
<dbReference type="PROSITE" id="PS50928">
    <property type="entry name" value="ABC_TM1"/>
    <property type="match status" value="1"/>
</dbReference>
<dbReference type="InterPro" id="IPR035906">
    <property type="entry name" value="MetI-like_sf"/>
</dbReference>
<dbReference type="SUPFAM" id="SSF161098">
    <property type="entry name" value="MetI-like"/>
    <property type="match status" value="1"/>
</dbReference>
<comment type="subcellular location">
    <subcellularLocation>
        <location evidence="1">Cell inner membrane</location>
        <topology evidence="1">Multi-pass membrane protein</topology>
    </subcellularLocation>
    <subcellularLocation>
        <location evidence="8">Cell membrane</location>
        <topology evidence="8">Multi-pass membrane protein</topology>
    </subcellularLocation>
</comment>
<keyword evidence="11" id="KW-1185">Reference proteome</keyword>
<dbReference type="AlphaFoldDB" id="A0A1I7LTK7"/>
<sequence>MAYQFQFAPVWEHAGLLLEGAQMTVALSAASIVFGTAIGIATAAVRSLYKGWPGKALDAYVEVVRNTPFLVQIFIFYFGLPAIGVQVSATQAALIGMVINLGAYAAEILRAGIESIHRSQIEAGLSLGMTRLQIFRHVVLKPAAAKVYPALCSQFVLMMLASSVTSAISTQELSSLAAQIDTLTFRSIEVYSVVTLCYLALALLFKAALALIGQALFARRGAALRPAAPAAPAPMAAQASEVAP</sequence>
<dbReference type="CDD" id="cd06261">
    <property type="entry name" value="TM_PBP2"/>
    <property type="match status" value="1"/>
</dbReference>
<evidence type="ECO:0000259" key="9">
    <source>
        <dbReference type="PROSITE" id="PS50928"/>
    </source>
</evidence>
<evidence type="ECO:0000256" key="3">
    <source>
        <dbReference type="ARBA" id="ARBA00022448"/>
    </source>
</evidence>
<evidence type="ECO:0000256" key="8">
    <source>
        <dbReference type="RuleBase" id="RU363032"/>
    </source>
</evidence>
<dbReference type="STRING" id="1035707.SAMN05216552_103745"/>
<dbReference type="Pfam" id="PF00528">
    <property type="entry name" value="BPD_transp_1"/>
    <property type="match status" value="1"/>
</dbReference>
<keyword evidence="5 8" id="KW-0812">Transmembrane</keyword>
<dbReference type="PANTHER" id="PTHR30614">
    <property type="entry name" value="MEMBRANE COMPONENT OF AMINO ACID ABC TRANSPORTER"/>
    <property type="match status" value="1"/>
</dbReference>
<feature type="transmembrane region" description="Helical" evidence="8">
    <location>
        <begin position="69"/>
        <end position="87"/>
    </location>
</feature>
<keyword evidence="7 8" id="KW-0472">Membrane</keyword>
<feature type="transmembrane region" description="Helical" evidence="8">
    <location>
        <begin position="190"/>
        <end position="212"/>
    </location>
</feature>
<dbReference type="NCBIfam" id="TIGR01726">
    <property type="entry name" value="HEQRo_perm_3TM"/>
    <property type="match status" value="1"/>
</dbReference>
<evidence type="ECO:0000256" key="2">
    <source>
        <dbReference type="ARBA" id="ARBA00010072"/>
    </source>
</evidence>
<dbReference type="GO" id="GO:0022857">
    <property type="term" value="F:transmembrane transporter activity"/>
    <property type="evidence" value="ECO:0007669"/>
    <property type="project" value="InterPro"/>
</dbReference>